<dbReference type="SUPFAM" id="SSF50494">
    <property type="entry name" value="Trypsin-like serine proteases"/>
    <property type="match status" value="1"/>
</dbReference>
<name>A0ABU7TN64_9HYPH</name>
<dbReference type="Gene3D" id="2.40.10.10">
    <property type="entry name" value="Trypsin-like serine proteases"/>
    <property type="match status" value="1"/>
</dbReference>
<evidence type="ECO:0000313" key="1">
    <source>
        <dbReference type="EMBL" id="MEE7490901.1"/>
    </source>
</evidence>
<dbReference type="EMBL" id="MLCA01000006">
    <property type="protein sequence ID" value="MEE7490901.1"/>
    <property type="molecule type" value="Genomic_DNA"/>
</dbReference>
<dbReference type="InterPro" id="IPR018114">
    <property type="entry name" value="TRYPSIN_HIS"/>
</dbReference>
<keyword evidence="2" id="KW-1185">Reference proteome</keyword>
<dbReference type="InterPro" id="IPR043504">
    <property type="entry name" value="Peptidase_S1_PA_chymotrypsin"/>
</dbReference>
<dbReference type="PROSITE" id="PS00134">
    <property type="entry name" value="TRYPSIN_HIS"/>
    <property type="match status" value="1"/>
</dbReference>
<comment type="caution">
    <text evidence="1">The sequence shown here is derived from an EMBL/GenBank/DDBJ whole genome shotgun (WGS) entry which is preliminary data.</text>
</comment>
<reference evidence="1 2" key="1">
    <citation type="journal article" date="2012" name="Genet. Mol. Biol.">
        <title>Analysis of 16S rRNA and mxaF genes revealing insights into Methylobacterium niche-specific plant association.</title>
        <authorList>
            <person name="Dourado M.N."/>
            <person name="Andreote F.D."/>
            <person name="Dini-Andreote F."/>
            <person name="Conti R."/>
            <person name="Araujo J.M."/>
            <person name="Araujo W.L."/>
        </authorList>
    </citation>
    <scope>NUCLEOTIDE SEQUENCE [LARGE SCALE GENOMIC DNA]</scope>
    <source>
        <strain evidence="1 2">TC3-10</strain>
    </source>
</reference>
<organism evidence="1 2">
    <name type="scientific">Methylobacterium oryzae</name>
    <dbReference type="NCBI Taxonomy" id="334852"/>
    <lineage>
        <taxon>Bacteria</taxon>
        <taxon>Pseudomonadati</taxon>
        <taxon>Pseudomonadota</taxon>
        <taxon>Alphaproteobacteria</taxon>
        <taxon>Hyphomicrobiales</taxon>
        <taxon>Methylobacteriaceae</taxon>
        <taxon>Methylobacterium</taxon>
    </lineage>
</organism>
<sequence>MKYFCTILSVLICIIGLLHSVSTSYASKVFEYSHVGIYEKDQFVCRGLKIGNDIITAAHCFRGRNGLGVRYFVGSRVGFAEVSRVKTLYSRSPIIDIAIFQANVPLAAEVDGVIAIGDAEPIENFNDKQSFSIELKTFDANGHDARSRLVEIVPMHYSKGYDDVVLLSLDKQSRISLPEPKSAGSTAFSISMHENMIVDRSDLICQGQSGSPVFARKNDVKYLIGILIRGLPNGYYNTVLCGNGAYALRLDGAAGAWIRKNLDPTD</sequence>
<dbReference type="InterPro" id="IPR009003">
    <property type="entry name" value="Peptidase_S1_PA"/>
</dbReference>
<dbReference type="Proteomes" id="UP001355206">
    <property type="component" value="Unassembled WGS sequence"/>
</dbReference>
<accession>A0ABU7TN64</accession>
<evidence type="ECO:0008006" key="3">
    <source>
        <dbReference type="Google" id="ProtNLM"/>
    </source>
</evidence>
<gene>
    <name evidence="1" type="ORF">MOTC310_10680</name>
</gene>
<protein>
    <recommendedName>
        <fullName evidence="3">Trypsin</fullName>
    </recommendedName>
</protein>
<evidence type="ECO:0000313" key="2">
    <source>
        <dbReference type="Proteomes" id="UP001355206"/>
    </source>
</evidence>
<proteinExistence type="predicted"/>